<feature type="signal peptide" evidence="3">
    <location>
        <begin position="1"/>
        <end position="26"/>
    </location>
</feature>
<feature type="compositionally biased region" description="Low complexity" evidence="2">
    <location>
        <begin position="198"/>
        <end position="211"/>
    </location>
</feature>
<evidence type="ECO:0000313" key="4">
    <source>
        <dbReference type="EMBL" id="KAI7842252.1"/>
    </source>
</evidence>
<evidence type="ECO:0000256" key="1">
    <source>
        <dbReference type="ARBA" id="ARBA00022729"/>
    </source>
</evidence>
<proteinExistence type="predicted"/>
<feature type="compositionally biased region" description="Basic and acidic residues" evidence="2">
    <location>
        <begin position="370"/>
        <end position="382"/>
    </location>
</feature>
<evidence type="ECO:0000313" key="5">
    <source>
        <dbReference type="Proteomes" id="UP001205105"/>
    </source>
</evidence>
<keyword evidence="1 3" id="KW-0732">Signal</keyword>
<dbReference type="PANTHER" id="PTHR31836">
    <property type="match status" value="1"/>
</dbReference>
<dbReference type="InterPro" id="IPR051477">
    <property type="entry name" value="Expansin_CellWall"/>
</dbReference>
<dbReference type="AlphaFoldDB" id="A0AAD5DQ97"/>
<dbReference type="Gene3D" id="2.40.40.10">
    <property type="entry name" value="RlpA-like domain"/>
    <property type="match status" value="1"/>
</dbReference>
<evidence type="ECO:0000256" key="2">
    <source>
        <dbReference type="SAM" id="MobiDB-lite"/>
    </source>
</evidence>
<dbReference type="EMBL" id="JADXDR010000053">
    <property type="protein sequence ID" value="KAI7842252.1"/>
    <property type="molecule type" value="Genomic_DNA"/>
</dbReference>
<dbReference type="Proteomes" id="UP001205105">
    <property type="component" value="Unassembled WGS sequence"/>
</dbReference>
<feature type="region of interest" description="Disordered" evidence="2">
    <location>
        <begin position="140"/>
        <end position="211"/>
    </location>
</feature>
<gene>
    <name evidence="4" type="ORF">COHA_003893</name>
</gene>
<name>A0AAD5DQ97_9CHLO</name>
<dbReference type="PANTHER" id="PTHR31836:SF25">
    <property type="entry name" value="RLPA-LIKE PROTEIN DOUBLE-PSI BETA-BARREL DOMAIN-CONTAINING PROTEIN"/>
    <property type="match status" value="1"/>
</dbReference>
<feature type="compositionally biased region" description="Low complexity" evidence="2">
    <location>
        <begin position="333"/>
        <end position="364"/>
    </location>
</feature>
<comment type="caution">
    <text evidence="4">The sequence shown here is derived from an EMBL/GenBank/DDBJ whole genome shotgun (WGS) entry which is preliminary data.</text>
</comment>
<dbReference type="CDD" id="cd22271">
    <property type="entry name" value="DPBB_EXP_N-like"/>
    <property type="match status" value="1"/>
</dbReference>
<protein>
    <recommendedName>
        <fullName evidence="6">Expansin-like EG45 domain-containing protein</fullName>
    </recommendedName>
</protein>
<feature type="chain" id="PRO_5042242236" description="Expansin-like EG45 domain-containing protein" evidence="3">
    <location>
        <begin position="27"/>
        <end position="399"/>
    </location>
</feature>
<sequence length="399" mass="41745">MAGRQHVRAAALLCLGLLGLAPLAMAYSGEATAYSGESRPGDKDATGRNACGFGDLGSKWETWYAAMNSAQFGGSCGRCIRARGTERPASGKWHVVKIVDMCPSCSHGDVDFSTTAFEAITGLEWDRKSIEWEWTDCNQEAADKKRKEEERKAAEKKAAEQKRKEEEKKKRQAAEQKRAAEEKARQEAEHAKAEEEAAQQAQQAQQEVQGQAAASATNQTVAGASAAAAATNATATPGNATAAGVAQQERPVSDWVVPCGRGRQRCPNLSLAARGYQCTTLDGTACCLTTNGKLCKQLANYDDETAAPAYWRGRNAAGSAAAPGDAESEAEALTETGGAAAAKAPAAAPAGPAATPSPAAAEPLAEQEDEPARSDSQPESKEAAASPAAAPASRRMLKY</sequence>
<dbReference type="InterPro" id="IPR036908">
    <property type="entry name" value="RlpA-like_sf"/>
</dbReference>
<reference evidence="4" key="1">
    <citation type="submission" date="2020-11" db="EMBL/GenBank/DDBJ databases">
        <title>Chlorella ohadii genome sequencing and assembly.</title>
        <authorList>
            <person name="Murik O."/>
            <person name="Treves H."/>
            <person name="Kedem I."/>
            <person name="Shotland Y."/>
            <person name="Kaplan A."/>
        </authorList>
    </citation>
    <scope>NUCLEOTIDE SEQUENCE</scope>
    <source>
        <strain evidence="4">1</strain>
    </source>
</reference>
<feature type="compositionally biased region" description="Basic and acidic residues" evidence="2">
    <location>
        <begin position="141"/>
        <end position="195"/>
    </location>
</feature>
<evidence type="ECO:0000256" key="3">
    <source>
        <dbReference type="SAM" id="SignalP"/>
    </source>
</evidence>
<feature type="region of interest" description="Disordered" evidence="2">
    <location>
        <begin position="317"/>
        <end position="399"/>
    </location>
</feature>
<dbReference type="SUPFAM" id="SSF50685">
    <property type="entry name" value="Barwin-like endoglucanases"/>
    <property type="match status" value="1"/>
</dbReference>
<evidence type="ECO:0008006" key="6">
    <source>
        <dbReference type="Google" id="ProtNLM"/>
    </source>
</evidence>
<organism evidence="4 5">
    <name type="scientific">Chlorella ohadii</name>
    <dbReference type="NCBI Taxonomy" id="2649997"/>
    <lineage>
        <taxon>Eukaryota</taxon>
        <taxon>Viridiplantae</taxon>
        <taxon>Chlorophyta</taxon>
        <taxon>core chlorophytes</taxon>
        <taxon>Trebouxiophyceae</taxon>
        <taxon>Chlorellales</taxon>
        <taxon>Chlorellaceae</taxon>
        <taxon>Chlorella clade</taxon>
        <taxon>Chlorella</taxon>
    </lineage>
</organism>
<accession>A0AAD5DQ97</accession>
<feature type="compositionally biased region" description="Low complexity" evidence="2">
    <location>
        <begin position="383"/>
        <end position="393"/>
    </location>
</feature>
<keyword evidence="5" id="KW-1185">Reference proteome</keyword>